<proteinExistence type="predicted"/>
<evidence type="ECO:0000256" key="1">
    <source>
        <dbReference type="SAM" id="Phobius"/>
    </source>
</evidence>
<evidence type="ECO:0000313" key="2">
    <source>
        <dbReference type="EMBL" id="TDD50576.1"/>
    </source>
</evidence>
<sequence length="61" mass="6416">MNRKAVIVIVVLLVVVCGSLLVRDPIGAADVVRSGFDMLVSAISAMVNSLTTFLQHLFAGS</sequence>
<keyword evidence="1" id="KW-1133">Transmembrane helix</keyword>
<dbReference type="EMBL" id="SMKW01000020">
    <property type="protein sequence ID" value="TDD50576.1"/>
    <property type="molecule type" value="Genomic_DNA"/>
</dbReference>
<keyword evidence="1" id="KW-0812">Transmembrane</keyword>
<keyword evidence="3" id="KW-1185">Reference proteome</keyword>
<dbReference type="Proteomes" id="UP000294947">
    <property type="component" value="Unassembled WGS sequence"/>
</dbReference>
<reference evidence="2 3" key="1">
    <citation type="submission" date="2019-03" db="EMBL/GenBank/DDBJ databases">
        <title>Draft genome sequences of novel Actinobacteria.</title>
        <authorList>
            <person name="Sahin N."/>
            <person name="Ay H."/>
            <person name="Saygin H."/>
        </authorList>
    </citation>
    <scope>NUCLEOTIDE SEQUENCE [LARGE SCALE GENOMIC DNA]</scope>
    <source>
        <strain evidence="2 3">7K502</strain>
    </source>
</reference>
<evidence type="ECO:0000313" key="3">
    <source>
        <dbReference type="Proteomes" id="UP000294947"/>
    </source>
</evidence>
<accession>A0A4R4YYS7</accession>
<keyword evidence="1" id="KW-0472">Membrane</keyword>
<dbReference type="OrthoDB" id="5197073at2"/>
<protein>
    <submittedName>
        <fullName evidence="2">Uncharacterized protein</fullName>
    </submittedName>
</protein>
<gene>
    <name evidence="2" type="ORF">E1288_17125</name>
</gene>
<comment type="caution">
    <text evidence="2">The sequence shown here is derived from an EMBL/GenBank/DDBJ whole genome shotgun (WGS) entry which is preliminary data.</text>
</comment>
<name>A0A4R4YYS7_9PSEU</name>
<feature type="transmembrane region" description="Helical" evidence="1">
    <location>
        <begin position="38"/>
        <end position="59"/>
    </location>
</feature>
<organism evidence="2 3">
    <name type="scientific">Saccharopolyspora elongata</name>
    <dbReference type="NCBI Taxonomy" id="2530387"/>
    <lineage>
        <taxon>Bacteria</taxon>
        <taxon>Bacillati</taxon>
        <taxon>Actinomycetota</taxon>
        <taxon>Actinomycetes</taxon>
        <taxon>Pseudonocardiales</taxon>
        <taxon>Pseudonocardiaceae</taxon>
        <taxon>Saccharopolyspora</taxon>
    </lineage>
</organism>
<dbReference type="AlphaFoldDB" id="A0A4R4YYS7"/>
<dbReference type="RefSeq" id="WP_132486206.1">
    <property type="nucleotide sequence ID" value="NZ_SMKW01000020.1"/>
</dbReference>